<dbReference type="InterPro" id="IPR011990">
    <property type="entry name" value="TPR-like_helical_dom_sf"/>
</dbReference>
<dbReference type="PROSITE" id="PS50005">
    <property type="entry name" value="TPR"/>
    <property type="match status" value="3"/>
</dbReference>
<dbReference type="NCBIfam" id="TIGR02917">
    <property type="entry name" value="PEP_TPR_lipo"/>
    <property type="match status" value="1"/>
</dbReference>
<feature type="repeat" description="TPR" evidence="3">
    <location>
        <begin position="462"/>
        <end position="495"/>
    </location>
</feature>
<reference evidence="5 6" key="1">
    <citation type="submission" date="2022-10" db="EMBL/GenBank/DDBJ databases">
        <title>Aestuariibacter sp. AA17 isolated from Montipora capitata coral fragment.</title>
        <authorList>
            <person name="Emsley S.A."/>
            <person name="Pfannmuller K.M."/>
            <person name="Loughran R.M."/>
            <person name="Shlafstein M."/>
            <person name="Papke E."/>
            <person name="Saw J.H."/>
            <person name="Ushijima B."/>
            <person name="Videau P."/>
        </authorList>
    </citation>
    <scope>NUCLEOTIDE SEQUENCE [LARGE SCALE GENOMIC DNA]</scope>
    <source>
        <strain evidence="5 6">AA17</strain>
    </source>
</reference>
<dbReference type="PANTHER" id="PTHR45586:SF1">
    <property type="entry name" value="LIPOPOLYSACCHARIDE ASSEMBLY PROTEIN B"/>
    <property type="match status" value="1"/>
</dbReference>
<feature type="repeat" description="TPR" evidence="3">
    <location>
        <begin position="597"/>
        <end position="630"/>
    </location>
</feature>
<keyword evidence="6" id="KW-1185">Reference proteome</keyword>
<dbReference type="InterPro" id="IPR019734">
    <property type="entry name" value="TPR_rpt"/>
</dbReference>
<comment type="caution">
    <text evidence="5">The sequence shown here is derived from an EMBL/GenBank/DDBJ whole genome shotgun (WGS) entry which is preliminary data.</text>
</comment>
<feature type="repeat" description="TPR" evidence="3">
    <location>
        <begin position="61"/>
        <end position="94"/>
    </location>
</feature>
<dbReference type="SUPFAM" id="SSF48452">
    <property type="entry name" value="TPR-like"/>
    <property type="match status" value="4"/>
</dbReference>
<accession>A0ABT3ABF3</accession>
<keyword evidence="2 3" id="KW-0802">TPR repeat</keyword>
<name>A0ABT3ABF3_9ALTE</name>
<evidence type="ECO:0000256" key="2">
    <source>
        <dbReference type="ARBA" id="ARBA00022803"/>
    </source>
</evidence>
<dbReference type="Pfam" id="PF13432">
    <property type="entry name" value="TPR_16"/>
    <property type="match status" value="1"/>
</dbReference>
<gene>
    <name evidence="5" type="primary">prsT</name>
    <name evidence="5" type="ORF">OE749_15100</name>
</gene>
<dbReference type="Pfam" id="PF14559">
    <property type="entry name" value="TPR_19"/>
    <property type="match status" value="2"/>
</dbReference>
<dbReference type="PROSITE" id="PS51257">
    <property type="entry name" value="PROKAR_LIPOPROTEIN"/>
    <property type="match status" value="1"/>
</dbReference>
<dbReference type="RefSeq" id="WP_263713310.1">
    <property type="nucleotide sequence ID" value="NZ_JAOWKX010000008.1"/>
</dbReference>
<dbReference type="SMART" id="SM00028">
    <property type="entry name" value="TPR"/>
    <property type="match status" value="11"/>
</dbReference>
<feature type="signal peptide" evidence="4">
    <location>
        <begin position="1"/>
        <end position="27"/>
    </location>
</feature>
<dbReference type="Proteomes" id="UP001652504">
    <property type="component" value="Unassembled WGS sequence"/>
</dbReference>
<organism evidence="5 6">
    <name type="scientific">Fluctibacter corallii</name>
    <dbReference type="NCBI Taxonomy" id="2984329"/>
    <lineage>
        <taxon>Bacteria</taxon>
        <taxon>Pseudomonadati</taxon>
        <taxon>Pseudomonadota</taxon>
        <taxon>Gammaproteobacteria</taxon>
        <taxon>Alteromonadales</taxon>
        <taxon>Alteromonadaceae</taxon>
        <taxon>Fluctibacter</taxon>
    </lineage>
</organism>
<evidence type="ECO:0000256" key="4">
    <source>
        <dbReference type="SAM" id="SignalP"/>
    </source>
</evidence>
<feature type="chain" id="PRO_5045209194" evidence="4">
    <location>
        <begin position="28"/>
        <end position="912"/>
    </location>
</feature>
<proteinExistence type="predicted"/>
<evidence type="ECO:0000256" key="1">
    <source>
        <dbReference type="ARBA" id="ARBA00022737"/>
    </source>
</evidence>
<dbReference type="Gene3D" id="1.25.40.10">
    <property type="entry name" value="Tetratricopeptide repeat domain"/>
    <property type="match status" value="5"/>
</dbReference>
<dbReference type="EMBL" id="JAOWKX010000008">
    <property type="protein sequence ID" value="MCV2886019.1"/>
    <property type="molecule type" value="Genomic_DNA"/>
</dbReference>
<evidence type="ECO:0000313" key="6">
    <source>
        <dbReference type="Proteomes" id="UP001652504"/>
    </source>
</evidence>
<keyword evidence="4" id="KW-0732">Signal</keyword>
<keyword evidence="1" id="KW-0677">Repeat</keyword>
<evidence type="ECO:0000256" key="3">
    <source>
        <dbReference type="PROSITE-ProRule" id="PRU00339"/>
    </source>
</evidence>
<dbReference type="Pfam" id="PF13424">
    <property type="entry name" value="TPR_12"/>
    <property type="match status" value="1"/>
</dbReference>
<dbReference type="Pfam" id="PF13181">
    <property type="entry name" value="TPR_8"/>
    <property type="match status" value="1"/>
</dbReference>
<dbReference type="InterPro" id="IPR014266">
    <property type="entry name" value="PEP-CTERM_TPR_PrsT"/>
</dbReference>
<dbReference type="InterPro" id="IPR051012">
    <property type="entry name" value="CellSynth/LPSAsmb/PSIAsmb"/>
</dbReference>
<protein>
    <submittedName>
        <fullName evidence="5">PEP-CTERM system TPR-repeat protein PrsT</fullName>
    </submittedName>
</protein>
<dbReference type="PANTHER" id="PTHR45586">
    <property type="entry name" value="TPR REPEAT-CONTAINING PROTEIN PA4667"/>
    <property type="match status" value="1"/>
</dbReference>
<evidence type="ECO:0000313" key="5">
    <source>
        <dbReference type="EMBL" id="MCV2886019.1"/>
    </source>
</evidence>
<sequence>MKKMFSKKSLVAASVSVFLAACSPVSTEEHIAEAEKFYAEGNRQAAVIELKNAIKSSPDDLAAREMLGNVYFELGNYNGAQKELSRALTLGGEPSAIVPTLATMHFYVQDFESVLQLKKEHALPKGSDSESRLMLFAFLADSFLNAGQEIAVPDELNAQDKSIADAFSAYAKDDYDQVLSVLAQIPEQNDYFVLTHLLKGLTYAKLDEHENAISHFKTLVEERPFIHFVKYKLLEEQLDTEDLAGATKTAASILKVNKDSPYGNLLMSEIHFRKEEYSEALQKAEKAIFNGLSTKKANVIAGASAFKLEQLEVAHKYLMRADRLPPLNLVAKSLLARVQMALGYLTEAKATFAQFDNMAEIAPELLSDAGMYFAMKGETATAEKLLNQAKSAGENDAEAYLRLGLLKIANDDETGIADLTKAMEQSEDFANARVPIAYSYVEQGKIEEALTIAKEWQESAPIEGLVLEGVIYWRTEDIEKAHSTWLKVLELDPAHLGANLLSISYYTQKQDFEAGKKQIDSALSHHSNDMRIFLGMVRMANRVGDQALNSTIQFLDSYAKEVPEATNAPVALAIAYKAAGQIGMTIETLSALPTLTDFGYMTLGDAYLEQEQHKQAADVFTKWKNKNPDNPMTWLRLIGINQVTENYDTAYELATQASEKFVGGSQFDIIRLALLTELNRLDEAENVLKTLKETTEPTLAQQRYEGELLYKLGQFDEAAPLLKRYYEEFPTFATALSYTKTLAAQNKFEDAAIVLETEYKKLSDTSGVDHTMAEFYANAKDYANARKYYQKAMEETADNFIAMNNLAMIELESGNLSDAKALAQKAVNIRPNIPPLKDTLGWIQYKSGDLPNALKNIGDAYSAFPESEDIAMHYAEVLLEAGNARKAEQVLNSISPTRTDLRAKWEELKKRM</sequence>